<proteinExistence type="predicted"/>
<feature type="chain" id="PRO_5044862220" evidence="4">
    <location>
        <begin position="24"/>
        <end position="648"/>
    </location>
</feature>
<accession>A0ABD2NDJ8</accession>
<reference evidence="7 8" key="1">
    <citation type="journal article" date="2021" name="BMC Biol.">
        <title>Horizontally acquired antibacterial genes associated with adaptive radiation of ladybird beetles.</title>
        <authorList>
            <person name="Li H.S."/>
            <person name="Tang X.F."/>
            <person name="Huang Y.H."/>
            <person name="Xu Z.Y."/>
            <person name="Chen M.L."/>
            <person name="Du X.Y."/>
            <person name="Qiu B.Y."/>
            <person name="Chen P.T."/>
            <person name="Zhang W."/>
            <person name="Slipinski A."/>
            <person name="Escalona H.E."/>
            <person name="Waterhouse R.M."/>
            <person name="Zwick A."/>
            <person name="Pang H."/>
        </authorList>
    </citation>
    <scope>NUCLEOTIDE SEQUENCE [LARGE SCALE GENOMIC DNA]</scope>
    <source>
        <strain evidence="7">SYSU2018</strain>
    </source>
</reference>
<dbReference type="PROSITE" id="PS50240">
    <property type="entry name" value="TRYPSIN_DOM"/>
    <property type="match status" value="1"/>
</dbReference>
<evidence type="ECO:0000313" key="7">
    <source>
        <dbReference type="EMBL" id="KAL3276515.1"/>
    </source>
</evidence>
<dbReference type="SMART" id="SM00032">
    <property type="entry name" value="CCP"/>
    <property type="match status" value="2"/>
</dbReference>
<dbReference type="SUPFAM" id="SSF57535">
    <property type="entry name" value="Complement control module/SCR domain"/>
    <property type="match status" value="1"/>
</dbReference>
<feature type="disulfide bond" evidence="2">
    <location>
        <begin position="141"/>
        <end position="159"/>
    </location>
</feature>
<dbReference type="Proteomes" id="UP001516400">
    <property type="component" value="Unassembled WGS sequence"/>
</dbReference>
<comment type="caution">
    <text evidence="7">The sequence shown here is derived from an EMBL/GenBank/DDBJ whole genome shotgun (WGS) entry which is preliminary data.</text>
</comment>
<dbReference type="PROSITE" id="PS01209">
    <property type="entry name" value="LDLRA_1"/>
    <property type="match status" value="3"/>
</dbReference>
<evidence type="ECO:0000259" key="6">
    <source>
        <dbReference type="PROSITE" id="PS50923"/>
    </source>
</evidence>
<dbReference type="CDD" id="cd00112">
    <property type="entry name" value="LDLa"/>
    <property type="match status" value="4"/>
</dbReference>
<keyword evidence="1 3" id="KW-1015">Disulfide bond</keyword>
<name>A0ABD2NDJ8_9CUCU</name>
<dbReference type="SMART" id="SM00192">
    <property type="entry name" value="LDLa"/>
    <property type="match status" value="4"/>
</dbReference>
<evidence type="ECO:0000256" key="3">
    <source>
        <dbReference type="PROSITE-ProRule" id="PRU00302"/>
    </source>
</evidence>
<dbReference type="InterPro" id="IPR043504">
    <property type="entry name" value="Peptidase_S1_PA_chymotrypsin"/>
</dbReference>
<dbReference type="CDD" id="cd00033">
    <property type="entry name" value="CCP"/>
    <property type="match status" value="1"/>
</dbReference>
<dbReference type="InterPro" id="IPR001254">
    <property type="entry name" value="Trypsin_dom"/>
</dbReference>
<dbReference type="SUPFAM" id="SSF57424">
    <property type="entry name" value="LDL receptor-like module"/>
    <property type="match status" value="4"/>
</dbReference>
<keyword evidence="4" id="KW-0732">Signal</keyword>
<feature type="domain" description="Sushi" evidence="6">
    <location>
        <begin position="243"/>
        <end position="308"/>
    </location>
</feature>
<dbReference type="PROSITE" id="PS50923">
    <property type="entry name" value="SUSHI"/>
    <property type="match status" value="1"/>
</dbReference>
<dbReference type="PANTHER" id="PTHR24252:SF7">
    <property type="entry name" value="HYALIN"/>
    <property type="match status" value="1"/>
</dbReference>
<sequence>MVYSMLSVINSVLWVNLILSVLGDYIDNGFIELNQTNTRSSLQRQRRATCDGFECKQSHDCIDQDKYCDGPIDCPDGSDETNACQKLRCSSYLFRCSYGACINPLFECDGKKDCADGSDENTPKCKDIPSSKGCKDGEFRCNSGQCINGDNKCDGIPHCTDQSDETAETCLRFPCPGYTFKCKYGACVSRRGVCNGISECFDDSDEDPNLCRNKTTVKPVTPPVTPRFPDITPATPSPPLGPGSCTLPNIENGKFNILGEMDGAAGESVAAGTILTISCGKGYIAIPDHTLSHCNAGQWSPSLPICKQICPAFKSTEDMTVTCRYNGAEISCNAAVDHTQAEFKCKAYHKLSTIESVRYCFEGTWNEEKPTCKPVCGEKRVNPKTLIIGGQIVKRGNYPWTIAIYKRKTDGYRLVCGGSLINQRVIVTAAHCVTDKEGDKLDKSLYRVAAGKYYLAYDDSKDTDAEFSEIKEIHTHVDYKGTVYDYDNDIAVLVTKEAFNITEFIQRVCMDFNQLSLYEVQLLGTNGTVTGWGYTVRGGKQSEVLKELSVPYVDHTKCYQSVPYDYRKYVKSNRICAGYIGKGIGVCEGDSGGGLVFKNVDDQRFYLRGIVSISVQDEGKCNENEYAIYTKVSSYLKFIAEIERRYRH</sequence>
<keyword evidence="8" id="KW-1185">Reference proteome</keyword>
<feature type="disulfide bond" evidence="2">
    <location>
        <begin position="89"/>
        <end position="101"/>
    </location>
</feature>
<dbReference type="Pfam" id="PF00089">
    <property type="entry name" value="Trypsin"/>
    <property type="match status" value="1"/>
</dbReference>
<dbReference type="PROSITE" id="PS50068">
    <property type="entry name" value="LDLRA_2"/>
    <property type="match status" value="4"/>
</dbReference>
<evidence type="ECO:0000256" key="2">
    <source>
        <dbReference type="PROSITE-ProRule" id="PRU00124"/>
    </source>
</evidence>
<feature type="signal peptide" evidence="4">
    <location>
        <begin position="1"/>
        <end position="23"/>
    </location>
</feature>
<dbReference type="Gene3D" id="2.10.70.10">
    <property type="entry name" value="Complement Module, domain 1"/>
    <property type="match status" value="1"/>
</dbReference>
<dbReference type="InterPro" id="IPR000436">
    <property type="entry name" value="Sushi_SCR_CCP_dom"/>
</dbReference>
<comment type="caution">
    <text evidence="3">Lacks conserved residue(s) required for the propagation of feature annotation.</text>
</comment>
<dbReference type="InterPro" id="IPR023415">
    <property type="entry name" value="LDLR_class-A_CS"/>
</dbReference>
<dbReference type="FunFam" id="2.40.10.10:FF:000068">
    <property type="entry name" value="transmembrane protease serine 2"/>
    <property type="match status" value="1"/>
</dbReference>
<dbReference type="PROSITE" id="PS00134">
    <property type="entry name" value="TRYPSIN_HIS"/>
    <property type="match status" value="1"/>
</dbReference>
<dbReference type="PANTHER" id="PTHR24252">
    <property type="entry name" value="ACROSIN-RELATED"/>
    <property type="match status" value="1"/>
</dbReference>
<protein>
    <submittedName>
        <fullName evidence="7">Uncharacterized protein</fullName>
    </submittedName>
</protein>
<dbReference type="Gene3D" id="4.10.400.10">
    <property type="entry name" value="Low-density Lipoprotein Receptor"/>
    <property type="match status" value="4"/>
</dbReference>
<dbReference type="Pfam" id="PF00084">
    <property type="entry name" value="Sushi"/>
    <property type="match status" value="2"/>
</dbReference>
<dbReference type="SMART" id="SM00020">
    <property type="entry name" value="Tryp_SPc"/>
    <property type="match status" value="1"/>
</dbReference>
<dbReference type="CDD" id="cd00190">
    <property type="entry name" value="Tryp_SPc"/>
    <property type="match status" value="1"/>
</dbReference>
<evidence type="ECO:0000259" key="5">
    <source>
        <dbReference type="PROSITE" id="PS50240"/>
    </source>
</evidence>
<feature type="disulfide bond" evidence="2">
    <location>
        <begin position="96"/>
        <end position="114"/>
    </location>
</feature>
<dbReference type="InterPro" id="IPR036055">
    <property type="entry name" value="LDL_receptor-like_sf"/>
</dbReference>
<dbReference type="InterPro" id="IPR002172">
    <property type="entry name" value="LDrepeatLR_classA_rpt"/>
</dbReference>
<gene>
    <name evidence="7" type="ORF">HHI36_011893</name>
</gene>
<organism evidence="7 8">
    <name type="scientific">Cryptolaemus montrouzieri</name>
    <dbReference type="NCBI Taxonomy" id="559131"/>
    <lineage>
        <taxon>Eukaryota</taxon>
        <taxon>Metazoa</taxon>
        <taxon>Ecdysozoa</taxon>
        <taxon>Arthropoda</taxon>
        <taxon>Hexapoda</taxon>
        <taxon>Insecta</taxon>
        <taxon>Pterygota</taxon>
        <taxon>Neoptera</taxon>
        <taxon>Endopterygota</taxon>
        <taxon>Coleoptera</taxon>
        <taxon>Polyphaga</taxon>
        <taxon>Cucujiformia</taxon>
        <taxon>Coccinelloidea</taxon>
        <taxon>Coccinellidae</taxon>
        <taxon>Scymninae</taxon>
        <taxon>Scymnini</taxon>
        <taxon>Cryptolaemus</taxon>
    </lineage>
</organism>
<dbReference type="InterPro" id="IPR018114">
    <property type="entry name" value="TRYPSIN_HIS"/>
</dbReference>
<dbReference type="AlphaFoldDB" id="A0ABD2NDJ8"/>
<feature type="disulfide bond" evidence="2">
    <location>
        <begin position="134"/>
        <end position="146"/>
    </location>
</feature>
<evidence type="ECO:0000256" key="1">
    <source>
        <dbReference type="ARBA" id="ARBA00023157"/>
    </source>
</evidence>
<evidence type="ECO:0000256" key="4">
    <source>
        <dbReference type="SAM" id="SignalP"/>
    </source>
</evidence>
<feature type="domain" description="Peptidase S1" evidence="5">
    <location>
        <begin position="387"/>
        <end position="644"/>
    </location>
</feature>
<dbReference type="InterPro" id="IPR009003">
    <property type="entry name" value="Peptidase_S1_PA"/>
</dbReference>
<feature type="disulfide bond" evidence="3">
    <location>
        <begin position="279"/>
        <end position="306"/>
    </location>
</feature>
<dbReference type="EMBL" id="JABFTP020000103">
    <property type="protein sequence ID" value="KAL3276515.1"/>
    <property type="molecule type" value="Genomic_DNA"/>
</dbReference>
<dbReference type="PRINTS" id="PR00261">
    <property type="entry name" value="LDLRECEPTOR"/>
</dbReference>
<dbReference type="Pfam" id="PF00057">
    <property type="entry name" value="Ldl_recept_a"/>
    <property type="match status" value="4"/>
</dbReference>
<feature type="disulfide bond" evidence="2">
    <location>
        <begin position="175"/>
        <end position="187"/>
    </location>
</feature>
<keyword evidence="3" id="KW-0768">Sushi</keyword>
<dbReference type="InterPro" id="IPR035976">
    <property type="entry name" value="Sushi/SCR/CCP_sf"/>
</dbReference>
<dbReference type="SUPFAM" id="SSF50494">
    <property type="entry name" value="Trypsin-like serine proteases"/>
    <property type="match status" value="1"/>
</dbReference>
<feature type="disulfide bond" evidence="2">
    <location>
        <begin position="182"/>
        <end position="200"/>
    </location>
</feature>
<evidence type="ECO:0000313" key="8">
    <source>
        <dbReference type="Proteomes" id="UP001516400"/>
    </source>
</evidence>
<dbReference type="Gene3D" id="2.40.10.10">
    <property type="entry name" value="Trypsin-like serine proteases"/>
    <property type="match status" value="1"/>
</dbReference>